<evidence type="ECO:0000256" key="1">
    <source>
        <dbReference type="ARBA" id="ARBA00022679"/>
    </source>
</evidence>
<evidence type="ECO:0000313" key="4">
    <source>
        <dbReference type="EMBL" id="ACQ80350.1"/>
    </source>
</evidence>
<keyword evidence="5" id="KW-1185">Reference proteome</keyword>
<dbReference type="PANTHER" id="PTHR42774">
    <property type="entry name" value="PHOSPHOTRANSFERASE SYSTEM TRANSPORT PROTEIN"/>
    <property type="match status" value="1"/>
</dbReference>
<gene>
    <name evidence="4" type="ordered locus">Bcav_2097</name>
</gene>
<dbReference type="InterPro" id="IPR029056">
    <property type="entry name" value="Ribokinase-like"/>
</dbReference>
<accession>C5C6E4</accession>
<dbReference type="GO" id="GO:0016301">
    <property type="term" value="F:kinase activity"/>
    <property type="evidence" value="ECO:0007669"/>
    <property type="project" value="UniProtKB-KW"/>
</dbReference>
<dbReference type="AlphaFoldDB" id="C5C6E4"/>
<sequence length="296" mass="29375">MRGLFVGLATLDVVHRVAARPGPDEKVVATRTDVAAGGPAAVAAATFAALGGMATLVTAIGRGPIGRALTHDLDACGVVVVDLAVQEEAAAPSSAVVVEHTGERSVVSSAASAPAPRPLPPEEADRMVAAADVVLLDGHHPALALPVVSAAGRHAVPVVLDGGSHKPLVDELLPLVGAAVFSGTFRFPGGGAPDGATTALGPAFVAVTQGARPVRWWTADGAGDVPVPAVDVVDTLGAGDAFHGAFAYATACGAGPIDAVRTAIAVAGVRVSHLGPRGWLTDPRLKHIAAGAGRRS</sequence>
<dbReference type="eggNOG" id="COG0524">
    <property type="taxonomic scope" value="Bacteria"/>
</dbReference>
<dbReference type="Proteomes" id="UP000007962">
    <property type="component" value="Chromosome"/>
</dbReference>
<dbReference type="OrthoDB" id="9795789at2"/>
<evidence type="ECO:0000256" key="2">
    <source>
        <dbReference type="ARBA" id="ARBA00022777"/>
    </source>
</evidence>
<dbReference type="Pfam" id="PF00294">
    <property type="entry name" value="PfkB"/>
    <property type="match status" value="2"/>
</dbReference>
<dbReference type="PANTHER" id="PTHR42774:SF3">
    <property type="entry name" value="KETOHEXOKINASE"/>
    <property type="match status" value="1"/>
</dbReference>
<name>C5C6E4_BEUC1</name>
<dbReference type="SUPFAM" id="SSF53613">
    <property type="entry name" value="Ribokinase-like"/>
    <property type="match status" value="1"/>
</dbReference>
<evidence type="ECO:0000313" key="5">
    <source>
        <dbReference type="Proteomes" id="UP000007962"/>
    </source>
</evidence>
<dbReference type="STRING" id="471853.Bcav_2097"/>
<evidence type="ECO:0000259" key="3">
    <source>
        <dbReference type="Pfam" id="PF00294"/>
    </source>
</evidence>
<keyword evidence="2" id="KW-0418">Kinase</keyword>
<dbReference type="InterPro" id="IPR011611">
    <property type="entry name" value="PfkB_dom"/>
</dbReference>
<dbReference type="EMBL" id="CP001618">
    <property type="protein sequence ID" value="ACQ80350.1"/>
    <property type="molecule type" value="Genomic_DNA"/>
</dbReference>
<feature type="domain" description="Carbohydrate kinase PfkB" evidence="3">
    <location>
        <begin position="200"/>
        <end position="277"/>
    </location>
</feature>
<organism evidence="4 5">
    <name type="scientific">Beutenbergia cavernae (strain ATCC BAA-8 / DSM 12333 / CCUG 43141 / JCM 11478 / NBRC 16432 / NCIMB 13614 / HKI 0122)</name>
    <dbReference type="NCBI Taxonomy" id="471853"/>
    <lineage>
        <taxon>Bacteria</taxon>
        <taxon>Bacillati</taxon>
        <taxon>Actinomycetota</taxon>
        <taxon>Actinomycetes</taxon>
        <taxon>Micrococcales</taxon>
        <taxon>Beutenbergiaceae</taxon>
        <taxon>Beutenbergia</taxon>
    </lineage>
</organism>
<dbReference type="InterPro" id="IPR052562">
    <property type="entry name" value="Ketohexokinase-related"/>
</dbReference>
<keyword evidence="1" id="KW-0808">Transferase</keyword>
<dbReference type="InterPro" id="IPR002173">
    <property type="entry name" value="Carboh/pur_kinase_PfkB_CS"/>
</dbReference>
<dbReference type="PROSITE" id="PS00584">
    <property type="entry name" value="PFKB_KINASES_2"/>
    <property type="match status" value="1"/>
</dbReference>
<proteinExistence type="predicted"/>
<dbReference type="KEGG" id="bcv:Bcav_2097"/>
<feature type="domain" description="Carbohydrate kinase PfkB" evidence="3">
    <location>
        <begin position="5"/>
        <end position="148"/>
    </location>
</feature>
<reference evidence="4 5" key="1">
    <citation type="journal article" date="2009" name="Stand. Genomic Sci.">
        <title>Complete genome sequence of Beutenbergia cavernae type strain (HKI 0122).</title>
        <authorList>
            <person name="Land M."/>
            <person name="Pukall R."/>
            <person name="Abt B."/>
            <person name="Goker M."/>
            <person name="Rohde M."/>
            <person name="Glavina Del Rio T."/>
            <person name="Tice H."/>
            <person name="Copeland A."/>
            <person name="Cheng J.F."/>
            <person name="Lucas S."/>
            <person name="Chen F."/>
            <person name="Nolan M."/>
            <person name="Bruce D."/>
            <person name="Goodwin L."/>
            <person name="Pitluck S."/>
            <person name="Ivanova N."/>
            <person name="Mavromatis K."/>
            <person name="Ovchinnikova G."/>
            <person name="Pati A."/>
            <person name="Chen A."/>
            <person name="Palaniappan K."/>
            <person name="Hauser L."/>
            <person name="Chang Y.J."/>
            <person name="Jefferies C.C."/>
            <person name="Saunders E."/>
            <person name="Brettin T."/>
            <person name="Detter J.C."/>
            <person name="Han C."/>
            <person name="Chain P."/>
            <person name="Bristow J."/>
            <person name="Eisen J.A."/>
            <person name="Markowitz V."/>
            <person name="Hugenholtz P."/>
            <person name="Kyrpides N.C."/>
            <person name="Klenk H.P."/>
            <person name="Lapidus A."/>
        </authorList>
    </citation>
    <scope>NUCLEOTIDE SEQUENCE [LARGE SCALE GENOMIC DNA]</scope>
    <source>
        <strain evidence="5">ATCC BAA-8 / DSM 12333 / NBRC 16432</strain>
    </source>
</reference>
<protein>
    <submittedName>
        <fullName evidence="4">PfkB domain protein</fullName>
    </submittedName>
</protein>
<dbReference type="HOGENOM" id="CLU_027634_10_2_11"/>
<dbReference type="Gene3D" id="3.40.1190.20">
    <property type="match status" value="1"/>
</dbReference>